<dbReference type="OMA" id="RSYETRY"/>
<dbReference type="GO" id="GO:0071013">
    <property type="term" value="C:catalytic step 2 spliceosome"/>
    <property type="evidence" value="ECO:0007669"/>
    <property type="project" value="TreeGrafter"/>
</dbReference>
<accession>A0A1X7U5P4</accession>
<dbReference type="Gene3D" id="1.25.40.180">
    <property type="match status" value="1"/>
</dbReference>
<dbReference type="Pfam" id="PF02847">
    <property type="entry name" value="MA3"/>
    <property type="match status" value="1"/>
</dbReference>
<feature type="compositionally biased region" description="Basic and acidic residues" evidence="6">
    <location>
        <begin position="488"/>
        <end position="536"/>
    </location>
</feature>
<dbReference type="InParanoid" id="A0A1X7U5P4"/>
<dbReference type="PANTHER" id="PTHR18034">
    <property type="entry name" value="CELL CYCLE CONTROL PROTEIN CWF22-RELATED"/>
    <property type="match status" value="1"/>
</dbReference>
<dbReference type="STRING" id="400682.A0A1X7U5P4"/>
<evidence type="ECO:0000259" key="7">
    <source>
        <dbReference type="PROSITE" id="PS51366"/>
    </source>
</evidence>
<protein>
    <recommendedName>
        <fullName evidence="7">MI domain-containing protein</fullName>
    </recommendedName>
</protein>
<feature type="compositionally biased region" description="Basic residues" evidence="6">
    <location>
        <begin position="473"/>
        <end position="487"/>
    </location>
</feature>
<evidence type="ECO:0000256" key="6">
    <source>
        <dbReference type="SAM" id="MobiDB-lite"/>
    </source>
</evidence>
<dbReference type="PANTHER" id="PTHR18034:SF3">
    <property type="entry name" value="PRE-MRNA-SPLICING FACTOR CWC22 HOMOLOG"/>
    <property type="match status" value="1"/>
</dbReference>
<feature type="region of interest" description="Disordered" evidence="6">
    <location>
        <begin position="142"/>
        <end position="176"/>
    </location>
</feature>
<evidence type="ECO:0000256" key="3">
    <source>
        <dbReference type="ARBA" id="ARBA00022664"/>
    </source>
</evidence>
<evidence type="ECO:0000313" key="8">
    <source>
        <dbReference type="EnsemblMetazoa" id="Aqu2.1.23237_001"/>
    </source>
</evidence>
<dbReference type="EnsemblMetazoa" id="Aqu2.1.23237_001">
    <property type="protein sequence ID" value="Aqu2.1.23237_001"/>
    <property type="gene ID" value="Aqu2.1.23237"/>
</dbReference>
<dbReference type="SMART" id="SM00544">
    <property type="entry name" value="MA3"/>
    <property type="match status" value="1"/>
</dbReference>
<name>A0A1X7U5P4_AMPQE</name>
<dbReference type="SUPFAM" id="SSF48371">
    <property type="entry name" value="ARM repeat"/>
    <property type="match status" value="1"/>
</dbReference>
<dbReference type="InterPro" id="IPR003891">
    <property type="entry name" value="Initiation_fac_eIF4g_MI"/>
</dbReference>
<proteinExistence type="inferred from homology"/>
<evidence type="ECO:0000256" key="2">
    <source>
        <dbReference type="ARBA" id="ARBA00006856"/>
    </source>
</evidence>
<feature type="compositionally biased region" description="Acidic residues" evidence="6">
    <location>
        <begin position="391"/>
        <end position="416"/>
    </location>
</feature>
<dbReference type="PROSITE" id="PS51366">
    <property type="entry name" value="MI"/>
    <property type="match status" value="1"/>
</dbReference>
<dbReference type="InterPro" id="IPR016024">
    <property type="entry name" value="ARM-type_fold"/>
</dbReference>
<comment type="subcellular location">
    <subcellularLocation>
        <location evidence="1">Nucleus</location>
    </subcellularLocation>
</comment>
<evidence type="ECO:0000256" key="1">
    <source>
        <dbReference type="ARBA" id="ARBA00004123"/>
    </source>
</evidence>
<feature type="compositionally biased region" description="Basic and acidic residues" evidence="6">
    <location>
        <begin position="543"/>
        <end position="593"/>
    </location>
</feature>
<evidence type="ECO:0000256" key="4">
    <source>
        <dbReference type="ARBA" id="ARBA00023187"/>
    </source>
</evidence>
<dbReference type="eggNOG" id="KOG2140">
    <property type="taxonomic scope" value="Eukaryota"/>
</dbReference>
<evidence type="ECO:0000256" key="5">
    <source>
        <dbReference type="ARBA" id="ARBA00023242"/>
    </source>
</evidence>
<dbReference type="GO" id="GO:0003723">
    <property type="term" value="F:RNA binding"/>
    <property type="evidence" value="ECO:0007669"/>
    <property type="project" value="TreeGrafter"/>
</dbReference>
<keyword evidence="3" id="KW-0507">mRNA processing</keyword>
<keyword evidence="5" id="KW-0539">Nucleus</keyword>
<sequence length="662" mass="77122">MLCRKFEVVHELLALELLTVLLEDPTSDSVEVAVGFLKECGQKLTDLSPRGIIGVFESLKAILHDASVDIRVQYMIEVMFAIRKDKFADYPSIVEGLDLINEDDQITHLISLDDQLDGEDNINVFKVDDEYQENEDRYKSIKEEILGEGSSDEEEGESDDEEESEEEEEEGEGGEMKIIDETQTDMLELRRTIYLTIMSSLDFEECAHKLLKMEFKPGQESEVANMIIECCSQERSYQRFYGLLGERFCHLEEKWVENFDAAFQEQYATVHRLETNKLRNTSKFFAQLFYTDALPWTCLSCIHLNEEETNSSSRIFIKILFQELAEYMGLQKLNERLKDPTLSAFFEGLMPRDNPKNTRFSINFFTSIGLGGLTDDLREHLKNAPKNIMDQEQDVDTSSDSDSDSDSDSSSDEDSSSDTSSSSEEEKTSSKKRSKRGGGGNGGDKKKLETEKMRRKKETRKDSSSPSPPPVSRNKRRSPSPERRRRRESPGEKRRGSPVETRRRGSPVEKKKGSTVERKRGSPDRRRGSPERAKRSPDRRKRSPVERRKGSPPERRRVSPDSSRRKSRREASSSPEDRRRSSPAMKDRRDRSPPQRRRHDSPEEEEERIKRKRHSPERRRDRSTERRRDRSTERRRDRSPERRRRDSPHERRDKRNRSPHRR</sequence>
<dbReference type="OrthoDB" id="1924287at2759"/>
<feature type="compositionally biased region" description="Basic and acidic residues" evidence="6">
    <location>
        <begin position="443"/>
        <end position="452"/>
    </location>
</feature>
<keyword evidence="4" id="KW-0508">mRNA splicing</keyword>
<dbReference type="GO" id="GO:0000398">
    <property type="term" value="P:mRNA splicing, via spliceosome"/>
    <property type="evidence" value="ECO:0007669"/>
    <property type="project" value="TreeGrafter"/>
</dbReference>
<dbReference type="AlphaFoldDB" id="A0A1X7U5P4"/>
<organism evidence="8">
    <name type="scientific">Amphimedon queenslandica</name>
    <name type="common">Sponge</name>
    <dbReference type="NCBI Taxonomy" id="400682"/>
    <lineage>
        <taxon>Eukaryota</taxon>
        <taxon>Metazoa</taxon>
        <taxon>Porifera</taxon>
        <taxon>Demospongiae</taxon>
        <taxon>Heteroscleromorpha</taxon>
        <taxon>Haplosclerida</taxon>
        <taxon>Niphatidae</taxon>
        <taxon>Amphimedon</taxon>
    </lineage>
</organism>
<feature type="region of interest" description="Disordered" evidence="6">
    <location>
        <begin position="385"/>
        <end position="662"/>
    </location>
</feature>
<comment type="similarity">
    <text evidence="2">Belongs to the CWC22 family.</text>
</comment>
<reference evidence="8" key="1">
    <citation type="submission" date="2017-05" db="UniProtKB">
        <authorList>
            <consortium name="EnsemblMetazoa"/>
        </authorList>
    </citation>
    <scope>IDENTIFICATION</scope>
</reference>
<dbReference type="InterPro" id="IPR050781">
    <property type="entry name" value="CWC22_splicing_factor"/>
</dbReference>
<feature type="domain" description="MI" evidence="7">
    <location>
        <begin position="188"/>
        <end position="304"/>
    </location>
</feature>
<feature type="compositionally biased region" description="Acidic residues" evidence="6">
    <location>
        <begin position="150"/>
        <end position="173"/>
    </location>
</feature>
<feature type="compositionally biased region" description="Basic and acidic residues" evidence="6">
    <location>
        <begin position="618"/>
        <end position="653"/>
    </location>
</feature>